<evidence type="ECO:0000313" key="11">
    <source>
        <dbReference type="EMBL" id="MFC3104200.1"/>
    </source>
</evidence>
<keyword evidence="8" id="KW-0653">Protein transport</keyword>
<evidence type="ECO:0000256" key="4">
    <source>
        <dbReference type="ARBA" id="ARBA00016507"/>
    </source>
</evidence>
<organism evidence="11 12">
    <name type="scientific">Salinisphaera aquimarina</name>
    <dbReference type="NCBI Taxonomy" id="2094031"/>
    <lineage>
        <taxon>Bacteria</taxon>
        <taxon>Pseudomonadati</taxon>
        <taxon>Pseudomonadota</taxon>
        <taxon>Gammaproteobacteria</taxon>
        <taxon>Salinisphaerales</taxon>
        <taxon>Salinisphaeraceae</taxon>
        <taxon>Salinisphaera</taxon>
    </lineage>
</organism>
<evidence type="ECO:0000256" key="7">
    <source>
        <dbReference type="ARBA" id="ARBA00022795"/>
    </source>
</evidence>
<protein>
    <recommendedName>
        <fullName evidence="4">Flagellar assembly protein FliH</fullName>
    </recommendedName>
</protein>
<sequence>MSSGSPSSWQRWEMGRLERRTIERGAKSKAPIRRREDQISMTLFDLAKEEATKKGFEKGMAEGFAQGYAEGEAKVRAEHEQALAAELAERVRPIGDLATAFRHAADNLDDQLAYQLVELAIETGRQLAGRALEIKPEHILDDIEELMETHAGLTGNPTLYVNMDDLALIESTLSQALAAAGWQLRADINLGRGDCRIETESAEIDASADDRWTRLLHAVGHGEH</sequence>
<reference evidence="12" key="1">
    <citation type="journal article" date="2019" name="Int. J. Syst. Evol. Microbiol.">
        <title>The Global Catalogue of Microorganisms (GCM) 10K type strain sequencing project: providing services to taxonomists for standard genome sequencing and annotation.</title>
        <authorList>
            <consortium name="The Broad Institute Genomics Platform"/>
            <consortium name="The Broad Institute Genome Sequencing Center for Infectious Disease"/>
            <person name="Wu L."/>
            <person name="Ma J."/>
        </authorList>
    </citation>
    <scope>NUCLEOTIDE SEQUENCE [LARGE SCALE GENOMIC DNA]</scope>
    <source>
        <strain evidence="12">KCTC 52640</strain>
    </source>
</reference>
<feature type="domain" description="Flagellar assembly protein FliH/Type III secretion system HrpE" evidence="10">
    <location>
        <begin position="91"/>
        <end position="215"/>
    </location>
</feature>
<dbReference type="EMBL" id="JBHRSS010000003">
    <property type="protein sequence ID" value="MFC3104200.1"/>
    <property type="molecule type" value="Genomic_DNA"/>
</dbReference>
<keyword evidence="5" id="KW-0813">Transport</keyword>
<keyword evidence="12" id="KW-1185">Reference proteome</keyword>
<dbReference type="PANTHER" id="PTHR34982:SF1">
    <property type="entry name" value="FLAGELLAR ASSEMBLY PROTEIN FLIH"/>
    <property type="match status" value="1"/>
</dbReference>
<keyword evidence="11" id="KW-0969">Cilium</keyword>
<keyword evidence="11" id="KW-0282">Flagellum</keyword>
<comment type="caution">
    <text evidence="11">The sequence shown here is derived from an EMBL/GenBank/DDBJ whole genome shotgun (WGS) entry which is preliminary data.</text>
</comment>
<keyword evidence="11" id="KW-0966">Cell projection</keyword>
<evidence type="ECO:0000256" key="1">
    <source>
        <dbReference type="ARBA" id="ARBA00003041"/>
    </source>
</evidence>
<dbReference type="PANTHER" id="PTHR34982">
    <property type="entry name" value="YOP PROTEINS TRANSLOCATION PROTEIN L"/>
    <property type="match status" value="1"/>
</dbReference>
<comment type="function">
    <text evidence="1">Needed for flagellar regrowth and assembly.</text>
</comment>
<dbReference type="InterPro" id="IPR000563">
    <property type="entry name" value="Flag_FliH"/>
</dbReference>
<comment type="similarity">
    <text evidence="3">Belongs to the FliH family.</text>
</comment>
<accession>A0ABV7EQS3</accession>
<dbReference type="InterPro" id="IPR051472">
    <property type="entry name" value="T3SS_Stator/FliH"/>
</dbReference>
<keyword evidence="6" id="KW-0963">Cytoplasm</keyword>
<dbReference type="Pfam" id="PF02108">
    <property type="entry name" value="FliH"/>
    <property type="match status" value="1"/>
</dbReference>
<dbReference type="PRINTS" id="PR01003">
    <property type="entry name" value="FLGFLIH"/>
</dbReference>
<evidence type="ECO:0000259" key="10">
    <source>
        <dbReference type="Pfam" id="PF02108"/>
    </source>
</evidence>
<dbReference type="InterPro" id="IPR018035">
    <property type="entry name" value="Flagellar_FliH/T3SS_HrpE"/>
</dbReference>
<comment type="subcellular location">
    <subcellularLocation>
        <location evidence="2">Cytoplasm</location>
    </subcellularLocation>
</comment>
<evidence type="ECO:0000256" key="8">
    <source>
        <dbReference type="ARBA" id="ARBA00022927"/>
    </source>
</evidence>
<evidence type="ECO:0000256" key="6">
    <source>
        <dbReference type="ARBA" id="ARBA00022490"/>
    </source>
</evidence>
<gene>
    <name evidence="11" type="ORF">ACFOSU_09865</name>
</gene>
<evidence type="ECO:0000256" key="3">
    <source>
        <dbReference type="ARBA" id="ARBA00006602"/>
    </source>
</evidence>
<dbReference type="Proteomes" id="UP001595462">
    <property type="component" value="Unassembled WGS sequence"/>
</dbReference>
<proteinExistence type="inferred from homology"/>
<keyword evidence="9" id="KW-1006">Bacterial flagellum protein export</keyword>
<evidence type="ECO:0000256" key="5">
    <source>
        <dbReference type="ARBA" id="ARBA00022448"/>
    </source>
</evidence>
<name>A0ABV7EQS3_9GAMM</name>
<dbReference type="RefSeq" id="WP_380688953.1">
    <property type="nucleotide sequence ID" value="NZ_JBHRSS010000003.1"/>
</dbReference>
<evidence type="ECO:0000256" key="9">
    <source>
        <dbReference type="ARBA" id="ARBA00023225"/>
    </source>
</evidence>
<evidence type="ECO:0000256" key="2">
    <source>
        <dbReference type="ARBA" id="ARBA00004496"/>
    </source>
</evidence>
<evidence type="ECO:0000313" key="12">
    <source>
        <dbReference type="Proteomes" id="UP001595462"/>
    </source>
</evidence>
<keyword evidence="7" id="KW-1005">Bacterial flagellum biogenesis</keyword>